<gene>
    <name evidence="2" type="ORF">CDAR_573701</name>
</gene>
<feature type="region of interest" description="Disordered" evidence="1">
    <location>
        <begin position="240"/>
        <end position="263"/>
    </location>
</feature>
<name>A0AAV4MCD4_9ARAC</name>
<proteinExistence type="predicted"/>
<dbReference type="EMBL" id="BPLQ01000329">
    <property type="protein sequence ID" value="GIX70013.1"/>
    <property type="molecule type" value="Genomic_DNA"/>
</dbReference>
<feature type="compositionally biased region" description="Basic and acidic residues" evidence="1">
    <location>
        <begin position="150"/>
        <end position="161"/>
    </location>
</feature>
<comment type="caution">
    <text evidence="2">The sequence shown here is derived from an EMBL/GenBank/DDBJ whole genome shotgun (WGS) entry which is preliminary data.</text>
</comment>
<dbReference type="Proteomes" id="UP001054837">
    <property type="component" value="Unassembled WGS sequence"/>
</dbReference>
<protein>
    <submittedName>
        <fullName evidence="2">Uncharacterized protein</fullName>
    </submittedName>
</protein>
<evidence type="ECO:0000256" key="1">
    <source>
        <dbReference type="SAM" id="MobiDB-lite"/>
    </source>
</evidence>
<keyword evidence="3" id="KW-1185">Reference proteome</keyword>
<dbReference type="AlphaFoldDB" id="A0AAV4MCD4"/>
<reference evidence="2 3" key="1">
    <citation type="submission" date="2021-06" db="EMBL/GenBank/DDBJ databases">
        <title>Caerostris darwini draft genome.</title>
        <authorList>
            <person name="Kono N."/>
            <person name="Arakawa K."/>
        </authorList>
    </citation>
    <scope>NUCLEOTIDE SEQUENCE [LARGE SCALE GENOMIC DNA]</scope>
</reference>
<accession>A0AAV4MCD4</accession>
<evidence type="ECO:0000313" key="2">
    <source>
        <dbReference type="EMBL" id="GIX70013.1"/>
    </source>
</evidence>
<evidence type="ECO:0000313" key="3">
    <source>
        <dbReference type="Proteomes" id="UP001054837"/>
    </source>
</evidence>
<feature type="region of interest" description="Disordered" evidence="1">
    <location>
        <begin position="125"/>
        <end position="164"/>
    </location>
</feature>
<feature type="compositionally biased region" description="Acidic residues" evidence="1">
    <location>
        <begin position="128"/>
        <end position="140"/>
    </location>
</feature>
<organism evidence="2 3">
    <name type="scientific">Caerostris darwini</name>
    <dbReference type="NCBI Taxonomy" id="1538125"/>
    <lineage>
        <taxon>Eukaryota</taxon>
        <taxon>Metazoa</taxon>
        <taxon>Ecdysozoa</taxon>
        <taxon>Arthropoda</taxon>
        <taxon>Chelicerata</taxon>
        <taxon>Arachnida</taxon>
        <taxon>Araneae</taxon>
        <taxon>Araneomorphae</taxon>
        <taxon>Entelegynae</taxon>
        <taxon>Araneoidea</taxon>
        <taxon>Araneidae</taxon>
        <taxon>Caerostris</taxon>
    </lineage>
</organism>
<sequence length="263" mass="29023">MSPQPTFGQWRAANARSTPVASFFKSGCPLPVSNTLSSLVTTTAPHWINNSSSLAGFPPTRKSLSVLHMKCLSLLQGQKYHVLTRKLLSVKRITKVDVEEKHEVTTVIGTLLGCSCPCVQRRRQLDEASSEDPEDGEGPQEEGLLPRKGVQSEEEGHRRTTEIGTSTALHNSMFFCIPFSISVLPYHLYEGWHMSFGVMSISSPNRAVTGIYLSHAPPQIGLTNMPGEFNFRVPTMHATPNASHCGTMAEEQRTSPHPRSRNR</sequence>